<dbReference type="CDD" id="cd17477">
    <property type="entry name" value="MFS_YcaD_like"/>
    <property type="match status" value="1"/>
</dbReference>
<feature type="transmembrane region" description="Helical" evidence="5">
    <location>
        <begin position="7"/>
        <end position="30"/>
    </location>
</feature>
<organism evidence="6 7">
    <name type="scientific">Modicisalibacter tunisiensis</name>
    <dbReference type="NCBI Taxonomy" id="390637"/>
    <lineage>
        <taxon>Bacteria</taxon>
        <taxon>Pseudomonadati</taxon>
        <taxon>Pseudomonadota</taxon>
        <taxon>Gammaproteobacteria</taxon>
        <taxon>Oceanospirillales</taxon>
        <taxon>Halomonadaceae</taxon>
        <taxon>Modicisalibacter</taxon>
    </lineage>
</organism>
<feature type="transmembrane region" description="Helical" evidence="5">
    <location>
        <begin position="359"/>
        <end position="378"/>
    </location>
</feature>
<dbReference type="SUPFAM" id="SSF103473">
    <property type="entry name" value="MFS general substrate transporter"/>
    <property type="match status" value="1"/>
</dbReference>
<keyword evidence="1 5" id="KW-0812">Transmembrane</keyword>
<dbReference type="InterPro" id="IPR011701">
    <property type="entry name" value="MFS"/>
</dbReference>
<name>A0ABS7X0G5_9GAMM</name>
<dbReference type="Proteomes" id="UP001319883">
    <property type="component" value="Unassembled WGS sequence"/>
</dbReference>
<feature type="region of interest" description="Disordered" evidence="4">
    <location>
        <begin position="440"/>
        <end position="503"/>
    </location>
</feature>
<feature type="compositionally biased region" description="Acidic residues" evidence="4">
    <location>
        <begin position="444"/>
        <end position="476"/>
    </location>
</feature>
<dbReference type="InterPro" id="IPR036259">
    <property type="entry name" value="MFS_trans_sf"/>
</dbReference>
<comment type="caution">
    <text evidence="6">The sequence shown here is derived from an EMBL/GenBank/DDBJ whole genome shotgun (WGS) entry which is preliminary data.</text>
</comment>
<feature type="transmembrane region" description="Helical" evidence="5">
    <location>
        <begin position="131"/>
        <end position="150"/>
    </location>
</feature>
<keyword evidence="2 5" id="KW-1133">Transmembrane helix</keyword>
<keyword evidence="7" id="KW-1185">Reference proteome</keyword>
<feature type="transmembrane region" description="Helical" evidence="5">
    <location>
        <begin position="156"/>
        <end position="177"/>
    </location>
</feature>
<dbReference type="PANTHER" id="PTHR23521">
    <property type="entry name" value="TRANSPORTER MFS SUPERFAMILY"/>
    <property type="match status" value="1"/>
</dbReference>
<dbReference type="EMBL" id="JAGXFD010000001">
    <property type="protein sequence ID" value="MBZ9568385.1"/>
    <property type="molecule type" value="Genomic_DNA"/>
</dbReference>
<protein>
    <submittedName>
        <fullName evidence="6">MFS transporter</fullName>
    </submittedName>
</protein>
<dbReference type="PANTHER" id="PTHR23521:SF3">
    <property type="entry name" value="MFS TRANSPORTER"/>
    <property type="match status" value="1"/>
</dbReference>
<evidence type="ECO:0000256" key="1">
    <source>
        <dbReference type="ARBA" id="ARBA00022692"/>
    </source>
</evidence>
<feature type="transmembrane region" description="Helical" evidence="5">
    <location>
        <begin position="73"/>
        <end position="92"/>
    </location>
</feature>
<evidence type="ECO:0000313" key="6">
    <source>
        <dbReference type="EMBL" id="MBZ9568385.1"/>
    </source>
</evidence>
<accession>A0ABS7X0G5</accession>
<feature type="transmembrane region" description="Helical" evidence="5">
    <location>
        <begin position="42"/>
        <end position="61"/>
    </location>
</feature>
<feature type="transmembrane region" description="Helical" evidence="5">
    <location>
        <begin position="239"/>
        <end position="256"/>
    </location>
</feature>
<feature type="transmembrane region" description="Helical" evidence="5">
    <location>
        <begin position="291"/>
        <end position="311"/>
    </location>
</feature>
<keyword evidence="3 5" id="KW-0472">Membrane</keyword>
<feature type="transmembrane region" description="Helical" evidence="5">
    <location>
        <begin position="332"/>
        <end position="353"/>
    </location>
</feature>
<proteinExistence type="predicted"/>
<evidence type="ECO:0000256" key="4">
    <source>
        <dbReference type="SAM" id="MobiDB-lite"/>
    </source>
</evidence>
<evidence type="ECO:0000256" key="5">
    <source>
        <dbReference type="SAM" id="Phobius"/>
    </source>
</evidence>
<dbReference type="Pfam" id="PF07690">
    <property type="entry name" value="MFS_1"/>
    <property type="match status" value="1"/>
</dbReference>
<feature type="compositionally biased region" description="Basic and acidic residues" evidence="4">
    <location>
        <begin position="483"/>
        <end position="492"/>
    </location>
</feature>
<dbReference type="InterPro" id="IPR047200">
    <property type="entry name" value="MFS_YcaD-like"/>
</dbReference>
<evidence type="ECO:0000313" key="7">
    <source>
        <dbReference type="Proteomes" id="UP001319883"/>
    </source>
</evidence>
<evidence type="ECO:0000256" key="2">
    <source>
        <dbReference type="ARBA" id="ARBA00022989"/>
    </source>
</evidence>
<feature type="compositionally biased region" description="Low complexity" evidence="4">
    <location>
        <begin position="493"/>
        <end position="503"/>
    </location>
</feature>
<dbReference type="Gene3D" id="1.20.1250.20">
    <property type="entry name" value="MFS general substrate transporter like domains"/>
    <property type="match status" value="2"/>
</dbReference>
<evidence type="ECO:0000256" key="3">
    <source>
        <dbReference type="ARBA" id="ARBA00023136"/>
    </source>
</evidence>
<sequence>MRSLPATLPILFVCEISFLLGHGLIMTLLGVRMSLEGFPSQMAGLLMSSFSLGFVLGSYFLEKRIRSVGHIRVFAACAAMLAVTAMLHGLWVNPWAWLVWRVAGGASTAGLLMVMESWVSGESTNDNRGKVLGWYLVISTLSLAGGQWMLNLADPATMVLFSVSGMLFALSLVPLSIHRIHGPSHSSHDTAHKIRFKELYKRAPVGLVGAFTAGLMVQAFFAMTPYFGQEIGLSTAQTAQFMATTTLVALFAQWFLGRVSDRLDRRKVILCMAGVMAITGAFISAAAGHSYLVLLVVACFHTAMLHTLYSLSLAHTNDWLEPSEIIAANSKLMIWYGVGSIVGPFSASLVMQVVGPEGLWLFLGSAALALAMFVMVRLHGTQTDKAPEVEQEPYAPMPMMETPHYHSELDTRYDPQQLEFDFEFYEYELEDVPDVEVETTASADEAESADAADETGTSEDESMGEEPAHEDEEGDEAIQQRGESWHENEHEPASAAPSAPRAG</sequence>
<gene>
    <name evidence="6" type="ORF">KGQ91_11970</name>
</gene>
<feature type="transmembrane region" description="Helical" evidence="5">
    <location>
        <begin position="205"/>
        <end position="227"/>
    </location>
</feature>
<reference evidence="6 7" key="1">
    <citation type="submission" date="2021-05" db="EMBL/GenBank/DDBJ databases">
        <title>Petroleum and Energy Research Collection (APPE): ex situ preservation of microbial diversity associated with the oil industry and exploitation of its biotechnological potential.</title>
        <authorList>
            <person name="Paixao C.T.M."/>
            <person name="Gomes M.B."/>
            <person name="Oliveira V.M."/>
        </authorList>
    </citation>
    <scope>NUCLEOTIDE SEQUENCE [LARGE SCALE GENOMIC DNA]</scope>
    <source>
        <strain evidence="6 7">LIT2</strain>
    </source>
</reference>
<feature type="transmembrane region" description="Helical" evidence="5">
    <location>
        <begin position="268"/>
        <end position="285"/>
    </location>
</feature>
<dbReference type="RefSeq" id="WP_224421064.1">
    <property type="nucleotide sequence ID" value="NZ_JAGXFD010000001.1"/>
</dbReference>
<feature type="transmembrane region" description="Helical" evidence="5">
    <location>
        <begin position="98"/>
        <end position="119"/>
    </location>
</feature>